<evidence type="ECO:0000256" key="1">
    <source>
        <dbReference type="SAM" id="MobiDB-lite"/>
    </source>
</evidence>
<gene>
    <name evidence="3" type="ORF">U9M48_037094</name>
</gene>
<keyword evidence="2" id="KW-0732">Signal</keyword>
<organism evidence="3 4">
    <name type="scientific">Paspalum notatum var. saurae</name>
    <dbReference type="NCBI Taxonomy" id="547442"/>
    <lineage>
        <taxon>Eukaryota</taxon>
        <taxon>Viridiplantae</taxon>
        <taxon>Streptophyta</taxon>
        <taxon>Embryophyta</taxon>
        <taxon>Tracheophyta</taxon>
        <taxon>Spermatophyta</taxon>
        <taxon>Magnoliopsida</taxon>
        <taxon>Liliopsida</taxon>
        <taxon>Poales</taxon>
        <taxon>Poaceae</taxon>
        <taxon>PACMAD clade</taxon>
        <taxon>Panicoideae</taxon>
        <taxon>Andropogonodae</taxon>
        <taxon>Paspaleae</taxon>
        <taxon>Paspalinae</taxon>
        <taxon>Paspalum</taxon>
    </lineage>
</organism>
<feature type="chain" id="PRO_5042986756" evidence="2">
    <location>
        <begin position="32"/>
        <end position="101"/>
    </location>
</feature>
<dbReference type="AlphaFoldDB" id="A0AAQ3UKG3"/>
<protein>
    <submittedName>
        <fullName evidence="3">Uncharacterized protein</fullName>
    </submittedName>
</protein>
<reference evidence="3 4" key="1">
    <citation type="submission" date="2024-02" db="EMBL/GenBank/DDBJ databases">
        <title>High-quality chromosome-scale genome assembly of Pensacola bahiagrass (Paspalum notatum Flugge var. saurae).</title>
        <authorList>
            <person name="Vega J.M."/>
            <person name="Podio M."/>
            <person name="Orjuela J."/>
            <person name="Siena L.A."/>
            <person name="Pessino S.C."/>
            <person name="Combes M.C."/>
            <person name="Mariac C."/>
            <person name="Albertini E."/>
            <person name="Pupilli F."/>
            <person name="Ortiz J.P.A."/>
            <person name="Leblanc O."/>
        </authorList>
    </citation>
    <scope>NUCLEOTIDE SEQUENCE [LARGE SCALE GENOMIC DNA]</scope>
    <source>
        <strain evidence="3">R1</strain>
        <tissue evidence="3">Leaf</tissue>
    </source>
</reference>
<name>A0AAQ3UKG3_PASNO</name>
<dbReference type="Proteomes" id="UP001341281">
    <property type="component" value="Chromosome 08"/>
</dbReference>
<feature type="signal peptide" evidence="2">
    <location>
        <begin position="1"/>
        <end position="31"/>
    </location>
</feature>
<feature type="region of interest" description="Disordered" evidence="1">
    <location>
        <begin position="57"/>
        <end position="84"/>
    </location>
</feature>
<sequence length="101" mass="11369">GIIFHRIFGRLARPKIFGRVVLLCLLSPTRYSPYDEQVCFEVANLSQTIPGPCIRGKVMSSPRAVPPEGNTSPRTRLSRRHNSGLNESIKRRGFSYRVPST</sequence>
<feature type="non-terminal residue" evidence="3">
    <location>
        <position position="101"/>
    </location>
</feature>
<keyword evidence="4" id="KW-1185">Reference proteome</keyword>
<evidence type="ECO:0000313" key="4">
    <source>
        <dbReference type="Proteomes" id="UP001341281"/>
    </source>
</evidence>
<accession>A0AAQ3UKG3</accession>
<proteinExistence type="predicted"/>
<dbReference type="EMBL" id="CP144752">
    <property type="protein sequence ID" value="WVZ90834.1"/>
    <property type="molecule type" value="Genomic_DNA"/>
</dbReference>
<evidence type="ECO:0000256" key="2">
    <source>
        <dbReference type="SAM" id="SignalP"/>
    </source>
</evidence>
<evidence type="ECO:0000313" key="3">
    <source>
        <dbReference type="EMBL" id="WVZ90834.1"/>
    </source>
</evidence>